<comment type="caution">
    <text evidence="3">The sequence shown here is derived from an EMBL/GenBank/DDBJ whole genome shotgun (WGS) entry which is preliminary data.</text>
</comment>
<feature type="domain" description="RRM" evidence="2">
    <location>
        <begin position="5"/>
        <end position="88"/>
    </location>
</feature>
<dbReference type="Proteomes" id="UP001057375">
    <property type="component" value="Unassembled WGS sequence"/>
</dbReference>
<evidence type="ECO:0000313" key="4">
    <source>
        <dbReference type="Proteomes" id="UP001057375"/>
    </source>
</evidence>
<keyword evidence="1" id="KW-0694">RNA-binding</keyword>
<dbReference type="Pfam" id="PF00076">
    <property type="entry name" value="RRM_1"/>
    <property type="match status" value="1"/>
</dbReference>
<dbReference type="InterPro" id="IPR000504">
    <property type="entry name" value="RRM_dom"/>
</dbReference>
<proteinExistence type="predicted"/>
<name>A0ABQ5KUQ1_9EUKA</name>
<dbReference type="InterPro" id="IPR012677">
    <property type="entry name" value="Nucleotide-bd_a/b_plait_sf"/>
</dbReference>
<sequence>MAPRKQIAVRAARRTFTPTSAVHSLYLGQAILPVTKIEVIIGIRCAKKGLRGCAFVSFQDEGTASLVMSKLDGFNFLGKKLIIERAKEPSAILR</sequence>
<evidence type="ECO:0000313" key="3">
    <source>
        <dbReference type="EMBL" id="GKT35368.1"/>
    </source>
</evidence>
<organism evidence="3 4">
    <name type="scientific">Aduncisulcus paluster</name>
    <dbReference type="NCBI Taxonomy" id="2918883"/>
    <lineage>
        <taxon>Eukaryota</taxon>
        <taxon>Metamonada</taxon>
        <taxon>Carpediemonas-like organisms</taxon>
        <taxon>Aduncisulcus</taxon>
    </lineage>
</organism>
<dbReference type="InterPro" id="IPR035979">
    <property type="entry name" value="RBD_domain_sf"/>
</dbReference>
<evidence type="ECO:0000259" key="2">
    <source>
        <dbReference type="PROSITE" id="PS50102"/>
    </source>
</evidence>
<evidence type="ECO:0000256" key="1">
    <source>
        <dbReference type="PROSITE-ProRule" id="PRU00176"/>
    </source>
</evidence>
<protein>
    <recommendedName>
        <fullName evidence="2">RRM domain-containing protein</fullName>
    </recommendedName>
</protein>
<reference evidence="3" key="1">
    <citation type="submission" date="2022-03" db="EMBL/GenBank/DDBJ databases">
        <title>Draft genome sequence of Aduncisulcus paluster, a free-living microaerophilic Fornicata.</title>
        <authorList>
            <person name="Yuyama I."/>
            <person name="Kume K."/>
            <person name="Tamura T."/>
            <person name="Inagaki Y."/>
            <person name="Hashimoto T."/>
        </authorList>
    </citation>
    <scope>NUCLEOTIDE SEQUENCE</scope>
    <source>
        <strain evidence="3">NY0171</strain>
    </source>
</reference>
<keyword evidence="4" id="KW-1185">Reference proteome</keyword>
<accession>A0ABQ5KUQ1</accession>
<dbReference type="Gene3D" id="3.30.70.330">
    <property type="match status" value="1"/>
</dbReference>
<dbReference type="PROSITE" id="PS50102">
    <property type="entry name" value="RRM"/>
    <property type="match status" value="1"/>
</dbReference>
<dbReference type="EMBL" id="BQXS01010975">
    <property type="protein sequence ID" value="GKT35368.1"/>
    <property type="molecule type" value="Genomic_DNA"/>
</dbReference>
<dbReference type="SUPFAM" id="SSF54928">
    <property type="entry name" value="RNA-binding domain, RBD"/>
    <property type="match status" value="1"/>
</dbReference>
<gene>
    <name evidence="3" type="ORF">ADUPG1_008541</name>
</gene>